<sequence length="96" mass="10886">MASLLVEVMKMTGIKKLRLNAFVDIVLFQPINNYHSTELYPMLLELGEGFGSVSFEDIKQEEIMRIIDPALFMLSNPLAPNIYHLVPPIHKCGILN</sequence>
<name>A0A0L6UJX2_9BASI</name>
<evidence type="ECO:0000313" key="1">
    <source>
        <dbReference type="EMBL" id="KNZ48818.1"/>
    </source>
</evidence>
<protein>
    <submittedName>
        <fullName evidence="1">Uncharacterized protein</fullName>
    </submittedName>
</protein>
<organism evidence="1 2">
    <name type="scientific">Puccinia sorghi</name>
    <dbReference type="NCBI Taxonomy" id="27349"/>
    <lineage>
        <taxon>Eukaryota</taxon>
        <taxon>Fungi</taxon>
        <taxon>Dikarya</taxon>
        <taxon>Basidiomycota</taxon>
        <taxon>Pucciniomycotina</taxon>
        <taxon>Pucciniomycetes</taxon>
        <taxon>Pucciniales</taxon>
        <taxon>Pucciniaceae</taxon>
        <taxon>Puccinia</taxon>
    </lineage>
</organism>
<accession>A0A0L6UJX2</accession>
<gene>
    <name evidence="1" type="ORF">VP01_5392g1</name>
</gene>
<dbReference type="Proteomes" id="UP000037035">
    <property type="component" value="Unassembled WGS sequence"/>
</dbReference>
<keyword evidence="2" id="KW-1185">Reference proteome</keyword>
<dbReference type="VEuPathDB" id="FungiDB:VP01_5392g1"/>
<comment type="caution">
    <text evidence="1">The sequence shown here is derived from an EMBL/GenBank/DDBJ whole genome shotgun (WGS) entry which is preliminary data.</text>
</comment>
<reference evidence="1 2" key="1">
    <citation type="submission" date="2015-08" db="EMBL/GenBank/DDBJ databases">
        <title>Next Generation Sequencing and Analysis of the Genome of Puccinia sorghi L Schw, the Causal Agent of Maize Common Rust.</title>
        <authorList>
            <person name="Rochi L."/>
            <person name="Burguener G."/>
            <person name="Darino M."/>
            <person name="Turjanski A."/>
            <person name="Kreff E."/>
            <person name="Dieguez M.J."/>
            <person name="Sacco F."/>
        </authorList>
    </citation>
    <scope>NUCLEOTIDE SEQUENCE [LARGE SCALE GENOMIC DNA]</scope>
    <source>
        <strain evidence="1 2">RO10H11247</strain>
    </source>
</reference>
<evidence type="ECO:0000313" key="2">
    <source>
        <dbReference type="Proteomes" id="UP000037035"/>
    </source>
</evidence>
<proteinExistence type="predicted"/>
<dbReference type="EMBL" id="LAVV01010600">
    <property type="protein sequence ID" value="KNZ48818.1"/>
    <property type="molecule type" value="Genomic_DNA"/>
</dbReference>
<dbReference type="AlphaFoldDB" id="A0A0L6UJX2"/>